<proteinExistence type="predicted"/>
<dbReference type="PANTHER" id="PTHR13947">
    <property type="entry name" value="GNAT FAMILY N-ACETYLTRANSFERASE"/>
    <property type="match status" value="1"/>
</dbReference>
<sequence>MSPPDARIRLYQVEDEKTVRFAIGKSNLEGLATANKEAATHWLTLSIWLVLSLAMVEYMQWWPKPEQGLLGYLGPIPAFGAMAVPFIALFDWLNRPQFENLVQEALRGPDIPDMLQYYSRSPASGLWLLEYNGHPVGICALDASLDSEKVALSTTSERPDVSSKGTSQTAVIRHFFIDEPYRKVDIQKDLLHHAIRHAFSADSKVQMIKMTCSSLTYYVTKGLKDEGFTLERETSSLGVYGWKTGIWTLDKDRFKP</sequence>
<name>A0AAW0E332_9AGAR</name>
<dbReference type="PROSITE" id="PS51186">
    <property type="entry name" value="GNAT"/>
    <property type="match status" value="1"/>
</dbReference>
<gene>
    <name evidence="4" type="ORF">VNI00_001544</name>
</gene>
<dbReference type="GO" id="GO:0008080">
    <property type="term" value="F:N-acetyltransferase activity"/>
    <property type="evidence" value="ECO:0007669"/>
    <property type="project" value="InterPro"/>
</dbReference>
<feature type="transmembrane region" description="Helical" evidence="2">
    <location>
        <begin position="42"/>
        <end position="63"/>
    </location>
</feature>
<dbReference type="InterPro" id="IPR000182">
    <property type="entry name" value="GNAT_dom"/>
</dbReference>
<dbReference type="AlphaFoldDB" id="A0AAW0E332"/>
<comment type="caution">
    <text evidence="4">The sequence shown here is derived from an EMBL/GenBank/DDBJ whole genome shotgun (WGS) entry which is preliminary data.</text>
</comment>
<dbReference type="Gene3D" id="3.40.630.30">
    <property type="match status" value="1"/>
</dbReference>
<evidence type="ECO:0000256" key="2">
    <source>
        <dbReference type="SAM" id="Phobius"/>
    </source>
</evidence>
<organism evidence="4 5">
    <name type="scientific">Paramarasmius palmivorus</name>
    <dbReference type="NCBI Taxonomy" id="297713"/>
    <lineage>
        <taxon>Eukaryota</taxon>
        <taxon>Fungi</taxon>
        <taxon>Dikarya</taxon>
        <taxon>Basidiomycota</taxon>
        <taxon>Agaricomycotina</taxon>
        <taxon>Agaricomycetes</taxon>
        <taxon>Agaricomycetidae</taxon>
        <taxon>Agaricales</taxon>
        <taxon>Marasmiineae</taxon>
        <taxon>Marasmiaceae</taxon>
        <taxon>Paramarasmius</taxon>
    </lineage>
</organism>
<keyword evidence="2" id="KW-0472">Membrane</keyword>
<keyword evidence="1" id="KW-0808">Transferase</keyword>
<protein>
    <recommendedName>
        <fullName evidence="3">N-acetyltransferase domain-containing protein</fullName>
    </recommendedName>
</protein>
<keyword evidence="2" id="KW-1133">Transmembrane helix</keyword>
<dbReference type="InterPro" id="IPR016181">
    <property type="entry name" value="Acyl_CoA_acyltransferase"/>
</dbReference>
<dbReference type="InterPro" id="IPR050769">
    <property type="entry name" value="NAT_camello-type"/>
</dbReference>
<dbReference type="Proteomes" id="UP001383192">
    <property type="component" value="Unassembled WGS sequence"/>
</dbReference>
<evidence type="ECO:0000259" key="3">
    <source>
        <dbReference type="PROSITE" id="PS51186"/>
    </source>
</evidence>
<evidence type="ECO:0000313" key="5">
    <source>
        <dbReference type="Proteomes" id="UP001383192"/>
    </source>
</evidence>
<dbReference type="EMBL" id="JAYKXP010000004">
    <property type="protein sequence ID" value="KAK7058920.1"/>
    <property type="molecule type" value="Genomic_DNA"/>
</dbReference>
<evidence type="ECO:0000256" key="1">
    <source>
        <dbReference type="ARBA" id="ARBA00022679"/>
    </source>
</evidence>
<feature type="domain" description="N-acetyltransferase" evidence="3">
    <location>
        <begin position="85"/>
        <end position="252"/>
    </location>
</feature>
<dbReference type="SUPFAM" id="SSF55729">
    <property type="entry name" value="Acyl-CoA N-acyltransferases (Nat)"/>
    <property type="match status" value="1"/>
</dbReference>
<feature type="transmembrane region" description="Helical" evidence="2">
    <location>
        <begin position="69"/>
        <end position="90"/>
    </location>
</feature>
<reference evidence="4 5" key="1">
    <citation type="submission" date="2024-01" db="EMBL/GenBank/DDBJ databases">
        <title>A draft genome for a cacao thread blight-causing isolate of Paramarasmius palmivorus.</title>
        <authorList>
            <person name="Baruah I.K."/>
            <person name="Bukari Y."/>
            <person name="Amoako-Attah I."/>
            <person name="Meinhardt L.W."/>
            <person name="Bailey B.A."/>
            <person name="Cohen S.P."/>
        </authorList>
    </citation>
    <scope>NUCLEOTIDE SEQUENCE [LARGE SCALE GENOMIC DNA]</scope>
    <source>
        <strain evidence="4 5">GH-12</strain>
    </source>
</reference>
<keyword evidence="2" id="KW-0812">Transmembrane</keyword>
<keyword evidence="5" id="KW-1185">Reference proteome</keyword>
<accession>A0AAW0E332</accession>
<evidence type="ECO:0000313" key="4">
    <source>
        <dbReference type="EMBL" id="KAK7058920.1"/>
    </source>
</evidence>
<dbReference type="PANTHER" id="PTHR13947:SF37">
    <property type="entry name" value="LD18367P"/>
    <property type="match status" value="1"/>
</dbReference>
<dbReference type="Pfam" id="PF00583">
    <property type="entry name" value="Acetyltransf_1"/>
    <property type="match status" value="1"/>
</dbReference>